<reference evidence="4 5" key="1">
    <citation type="submission" date="2017-06" db="EMBL/GenBank/DDBJ databases">
        <authorList>
            <person name="Kim H.J."/>
            <person name="Triplett B.A."/>
        </authorList>
    </citation>
    <scope>NUCLEOTIDE SEQUENCE [LARGE SCALE GENOMIC DNA]</scope>
    <source>
        <strain evidence="4">FRACA_ARgP5</strain>
    </source>
</reference>
<dbReference type="Pfam" id="PF00196">
    <property type="entry name" value="GerE"/>
    <property type="match status" value="1"/>
</dbReference>
<name>A0A2I2KQ80_9ACTN</name>
<evidence type="ECO:0000313" key="4">
    <source>
        <dbReference type="EMBL" id="SNQ47822.1"/>
    </source>
</evidence>
<dbReference type="InterPro" id="IPR016032">
    <property type="entry name" value="Sig_transdc_resp-reg_C-effctor"/>
</dbReference>
<dbReference type="SUPFAM" id="SSF46894">
    <property type="entry name" value="C-terminal effector domain of the bipartite response regulators"/>
    <property type="match status" value="1"/>
</dbReference>
<dbReference type="GO" id="GO:0004016">
    <property type="term" value="F:adenylate cyclase activity"/>
    <property type="evidence" value="ECO:0007669"/>
    <property type="project" value="TreeGrafter"/>
</dbReference>
<dbReference type="SUPFAM" id="SSF48452">
    <property type="entry name" value="TPR-like"/>
    <property type="match status" value="1"/>
</dbReference>
<protein>
    <submittedName>
        <fullName evidence="4">Response regulator containing a CheY-like receiver domain and an HTH DNA-binding domain</fullName>
    </submittedName>
</protein>
<dbReference type="PANTHER" id="PTHR16305">
    <property type="entry name" value="TESTICULAR SOLUBLE ADENYLYL CYCLASE"/>
    <property type="match status" value="1"/>
</dbReference>
<dbReference type="SMART" id="SM00421">
    <property type="entry name" value="HTH_LUXR"/>
    <property type="match status" value="1"/>
</dbReference>
<dbReference type="Proteomes" id="UP000234331">
    <property type="component" value="Unassembled WGS sequence"/>
</dbReference>
<dbReference type="GO" id="GO:0005524">
    <property type="term" value="F:ATP binding"/>
    <property type="evidence" value="ECO:0007669"/>
    <property type="project" value="UniProtKB-KW"/>
</dbReference>
<dbReference type="Pfam" id="PF13191">
    <property type="entry name" value="AAA_16"/>
    <property type="match status" value="1"/>
</dbReference>
<evidence type="ECO:0000313" key="5">
    <source>
        <dbReference type="Proteomes" id="UP000234331"/>
    </source>
</evidence>
<dbReference type="SUPFAM" id="SSF52540">
    <property type="entry name" value="P-loop containing nucleoside triphosphate hydrolases"/>
    <property type="match status" value="1"/>
</dbReference>
<evidence type="ECO:0000259" key="3">
    <source>
        <dbReference type="PROSITE" id="PS50043"/>
    </source>
</evidence>
<dbReference type="RefSeq" id="WP_207770275.1">
    <property type="nucleotide sequence ID" value="NZ_FZMO01000114.1"/>
</dbReference>
<dbReference type="InterPro" id="IPR000792">
    <property type="entry name" value="Tscrpt_reg_LuxR_C"/>
</dbReference>
<organism evidence="4 5">
    <name type="scientific">Frankia canadensis</name>
    <dbReference type="NCBI Taxonomy" id="1836972"/>
    <lineage>
        <taxon>Bacteria</taxon>
        <taxon>Bacillati</taxon>
        <taxon>Actinomycetota</taxon>
        <taxon>Actinomycetes</taxon>
        <taxon>Frankiales</taxon>
        <taxon>Frankiaceae</taxon>
        <taxon>Frankia</taxon>
    </lineage>
</organism>
<dbReference type="InterPro" id="IPR011990">
    <property type="entry name" value="TPR-like_helical_dom_sf"/>
</dbReference>
<feature type="domain" description="HTH luxR-type" evidence="3">
    <location>
        <begin position="887"/>
        <end position="952"/>
    </location>
</feature>
<dbReference type="PANTHER" id="PTHR16305:SF35">
    <property type="entry name" value="TRANSCRIPTIONAL ACTIVATOR DOMAIN"/>
    <property type="match status" value="1"/>
</dbReference>
<dbReference type="EMBL" id="FZMO01000114">
    <property type="protein sequence ID" value="SNQ47822.1"/>
    <property type="molecule type" value="Genomic_DNA"/>
</dbReference>
<keyword evidence="5" id="KW-1185">Reference proteome</keyword>
<proteinExistence type="predicted"/>
<dbReference type="InterPro" id="IPR041664">
    <property type="entry name" value="AAA_16"/>
</dbReference>
<dbReference type="InterPro" id="IPR036388">
    <property type="entry name" value="WH-like_DNA-bd_sf"/>
</dbReference>
<gene>
    <name evidence="4" type="ORF">FRACA_2000007</name>
</gene>
<keyword evidence="1" id="KW-0547">Nucleotide-binding</keyword>
<evidence type="ECO:0000256" key="1">
    <source>
        <dbReference type="ARBA" id="ARBA00022741"/>
    </source>
</evidence>
<dbReference type="GO" id="GO:0006355">
    <property type="term" value="P:regulation of DNA-templated transcription"/>
    <property type="evidence" value="ECO:0007669"/>
    <property type="project" value="InterPro"/>
</dbReference>
<dbReference type="GO" id="GO:0005737">
    <property type="term" value="C:cytoplasm"/>
    <property type="evidence" value="ECO:0007669"/>
    <property type="project" value="TreeGrafter"/>
</dbReference>
<dbReference type="AlphaFoldDB" id="A0A2I2KQ80"/>
<sequence>MNNAGVVADADVGAHVLVGRDREIRLVDGLLAAAARRCCALVLRGEPGIGRSALLRHAERAATARVLWLSGVEAEADLPFATLADLVLPLRDHLVDLPDAQRTALEICLALGEGSLASPYAACAGTLNLLAAAGERQPLVLLVDDLQWIDEPSRQVLLFVARRLAVERVAMVLTVRSEAAWICEGSELPTVDVVGLPPEACGALLAARGISVAPSVLADLVPRVGGNPSALLEAVGSLRSSQLGGSEPVDDLPPPGRRLRRAWSERIDELPEATRAALVVLAAGSEVPVDTLARALAAVRGSLADLDAAHQAGLVSVAEPGPGAPGEAPLVSRDARGGPRSARRVCLAHPLLRAVVLDGASPAARLRAYEALAEACEGEAAVWYAAAAVSGPDDGVAAALADAATASRARAGYGASARAWHRAAELTGDRDLRGERFLRAAGDAQLAGLAREASAWADQAARLVSDPVRRSDVEFLRGRILTWSGHLTRARERLLAAAESVRALDADRAAALLTESVLPALMDGRADLALGLSRPGPDAGPDQGLRPVAGLIQRGRALVLSGQTDEAAACLHAVGDQLAAADPVLDQQVLALAGHTLLDLEQDANAIRLLTEVVDTARRAEAPAMLPYALATRGELESWRGLWAAGYADGVDALRWAEDLGQPPALGHSLAMLARIDAARGDRALCEQRVARLRAEVGPYGIGMLDLHADSVLGLAAVTYGEYDVAALALADAWERAGRLGVGHPNAIPFTGDLAEAHIRTGELDQAERVVAWLEERARATGLAWPAAVAARCRGLMADGLPAAEAAFAAAERAHDRRQMPFERARTRLCHGEMLRRLRRPAAARPVLREARVAFESLGAHPWVRRANAELAAAGDRAERSATGPARTARLDRLTPAELQVARAICDGMNNAEAAAALFVSRKTVESHLTRVYRKLGIRSRSELVRVLVAAGMADPLPGG</sequence>
<dbReference type="CDD" id="cd06170">
    <property type="entry name" value="LuxR_C_like"/>
    <property type="match status" value="1"/>
</dbReference>
<dbReference type="PRINTS" id="PR00038">
    <property type="entry name" value="HTHLUXR"/>
</dbReference>
<keyword evidence="2" id="KW-0067">ATP-binding</keyword>
<evidence type="ECO:0000256" key="2">
    <source>
        <dbReference type="ARBA" id="ARBA00022840"/>
    </source>
</evidence>
<dbReference type="GO" id="GO:0003677">
    <property type="term" value="F:DNA binding"/>
    <property type="evidence" value="ECO:0007669"/>
    <property type="project" value="UniProtKB-KW"/>
</dbReference>
<dbReference type="Gene3D" id="1.10.10.10">
    <property type="entry name" value="Winged helix-like DNA-binding domain superfamily/Winged helix DNA-binding domain"/>
    <property type="match status" value="1"/>
</dbReference>
<dbReference type="InterPro" id="IPR027417">
    <property type="entry name" value="P-loop_NTPase"/>
</dbReference>
<accession>A0A2I2KQ80</accession>
<dbReference type="PROSITE" id="PS50043">
    <property type="entry name" value="HTH_LUXR_2"/>
    <property type="match status" value="1"/>
</dbReference>
<keyword evidence="4" id="KW-0238">DNA-binding</keyword>